<organism evidence="19">
    <name type="scientific">bioreactor metagenome</name>
    <dbReference type="NCBI Taxonomy" id="1076179"/>
    <lineage>
        <taxon>unclassified sequences</taxon>
        <taxon>metagenomes</taxon>
        <taxon>ecological metagenomes</taxon>
    </lineage>
</organism>
<evidence type="ECO:0000313" key="19">
    <source>
        <dbReference type="EMBL" id="MPM40570.1"/>
    </source>
</evidence>
<dbReference type="GO" id="GO:0042802">
    <property type="term" value="F:identical protein binding"/>
    <property type="evidence" value="ECO:0007669"/>
    <property type="project" value="UniProtKB-ARBA"/>
</dbReference>
<comment type="similarity">
    <text evidence="3">Belongs to the etk/wzc family.</text>
</comment>
<dbReference type="GO" id="GO:0005886">
    <property type="term" value="C:plasma membrane"/>
    <property type="evidence" value="ECO:0007669"/>
    <property type="project" value="UniProtKB-SubCell"/>
</dbReference>
<dbReference type="GO" id="GO:0004715">
    <property type="term" value="F:non-membrane spanning protein tyrosine kinase activity"/>
    <property type="evidence" value="ECO:0007669"/>
    <property type="project" value="UniProtKB-EC"/>
</dbReference>
<dbReference type="AlphaFoldDB" id="A0A644ZI62"/>
<evidence type="ECO:0000256" key="8">
    <source>
        <dbReference type="ARBA" id="ARBA00022692"/>
    </source>
</evidence>
<keyword evidence="9" id="KW-0547">Nucleotide-binding</keyword>
<feature type="domain" description="Polysaccharide chain length determinant N-terminal" evidence="17">
    <location>
        <begin position="2"/>
        <end position="91"/>
    </location>
</feature>
<keyword evidence="11" id="KW-0067">ATP-binding</keyword>
<feature type="transmembrane region" description="Helical" evidence="16">
    <location>
        <begin position="180"/>
        <end position="197"/>
    </location>
</feature>
<evidence type="ECO:0000256" key="10">
    <source>
        <dbReference type="ARBA" id="ARBA00022777"/>
    </source>
</evidence>
<comment type="catalytic activity">
    <reaction evidence="15">
        <text>L-tyrosyl-[protein] + ATP = O-phospho-L-tyrosyl-[protein] + ADP + H(+)</text>
        <dbReference type="Rhea" id="RHEA:10596"/>
        <dbReference type="Rhea" id="RHEA-COMP:10136"/>
        <dbReference type="Rhea" id="RHEA-COMP:20101"/>
        <dbReference type="ChEBI" id="CHEBI:15378"/>
        <dbReference type="ChEBI" id="CHEBI:30616"/>
        <dbReference type="ChEBI" id="CHEBI:46858"/>
        <dbReference type="ChEBI" id="CHEBI:61978"/>
        <dbReference type="ChEBI" id="CHEBI:456216"/>
        <dbReference type="EC" id="2.7.10.2"/>
    </reaction>
</comment>
<feature type="transmembrane region" description="Helical" evidence="16">
    <location>
        <begin position="15"/>
        <end position="36"/>
    </location>
</feature>
<gene>
    <name evidence="19" type="ORF">SDC9_87214</name>
</gene>
<reference evidence="19" key="1">
    <citation type="submission" date="2019-08" db="EMBL/GenBank/DDBJ databases">
        <authorList>
            <person name="Kucharzyk K."/>
            <person name="Murdoch R.W."/>
            <person name="Higgins S."/>
            <person name="Loffler F."/>
        </authorList>
    </citation>
    <scope>NUCLEOTIDE SEQUENCE</scope>
</reference>
<evidence type="ECO:0000256" key="13">
    <source>
        <dbReference type="ARBA" id="ARBA00023136"/>
    </source>
</evidence>
<dbReference type="NCBIfam" id="TIGR01007">
    <property type="entry name" value="eps_fam"/>
    <property type="match status" value="1"/>
</dbReference>
<dbReference type="GO" id="GO:0005524">
    <property type="term" value="F:ATP binding"/>
    <property type="evidence" value="ECO:0007669"/>
    <property type="project" value="UniProtKB-KW"/>
</dbReference>
<dbReference type="InterPro" id="IPR025669">
    <property type="entry name" value="AAA_dom"/>
</dbReference>
<dbReference type="EMBL" id="VSSQ01009047">
    <property type="protein sequence ID" value="MPM40570.1"/>
    <property type="molecule type" value="Genomic_DNA"/>
</dbReference>
<evidence type="ECO:0000256" key="7">
    <source>
        <dbReference type="ARBA" id="ARBA00022679"/>
    </source>
</evidence>
<evidence type="ECO:0000256" key="2">
    <source>
        <dbReference type="ARBA" id="ARBA00007316"/>
    </source>
</evidence>
<proteinExistence type="inferred from homology"/>
<evidence type="ECO:0000259" key="18">
    <source>
        <dbReference type="Pfam" id="PF13614"/>
    </source>
</evidence>
<dbReference type="InterPro" id="IPR027417">
    <property type="entry name" value="P-loop_NTPase"/>
</dbReference>
<dbReference type="InterPro" id="IPR005702">
    <property type="entry name" value="Wzc-like_C"/>
</dbReference>
<keyword evidence="6" id="KW-0997">Cell inner membrane</keyword>
<dbReference type="PANTHER" id="PTHR32309">
    <property type="entry name" value="TYROSINE-PROTEIN KINASE"/>
    <property type="match status" value="1"/>
</dbReference>
<evidence type="ECO:0000256" key="5">
    <source>
        <dbReference type="ARBA" id="ARBA00022475"/>
    </source>
</evidence>
<dbReference type="Pfam" id="PF13614">
    <property type="entry name" value="AAA_31"/>
    <property type="match status" value="1"/>
</dbReference>
<evidence type="ECO:0000256" key="1">
    <source>
        <dbReference type="ARBA" id="ARBA00004429"/>
    </source>
</evidence>
<dbReference type="EC" id="2.7.10.2" evidence="4"/>
<keyword evidence="14" id="KW-0829">Tyrosine-protein kinase</keyword>
<evidence type="ECO:0000259" key="17">
    <source>
        <dbReference type="Pfam" id="PF02706"/>
    </source>
</evidence>
<evidence type="ECO:0000256" key="16">
    <source>
        <dbReference type="SAM" id="Phobius"/>
    </source>
</evidence>
<evidence type="ECO:0000256" key="14">
    <source>
        <dbReference type="ARBA" id="ARBA00023137"/>
    </source>
</evidence>
<name>A0A644ZI62_9ZZZZ</name>
<comment type="subcellular location">
    <subcellularLocation>
        <location evidence="1">Cell inner membrane</location>
        <topology evidence="1">Multi-pass membrane protein</topology>
    </subcellularLocation>
</comment>
<dbReference type="InterPro" id="IPR050445">
    <property type="entry name" value="Bact_polysacc_biosynth/exp"/>
</dbReference>
<keyword evidence="10" id="KW-0418">Kinase</keyword>
<comment type="similarity">
    <text evidence="2">Belongs to the CpsD/CapB family.</text>
</comment>
<evidence type="ECO:0000256" key="15">
    <source>
        <dbReference type="ARBA" id="ARBA00051245"/>
    </source>
</evidence>
<dbReference type="InterPro" id="IPR003856">
    <property type="entry name" value="LPS_length_determ_N"/>
</dbReference>
<comment type="caution">
    <text evidence="19">The sequence shown here is derived from an EMBL/GenBank/DDBJ whole genome shotgun (WGS) entry which is preliminary data.</text>
</comment>
<accession>A0A644ZI62</accession>
<keyword evidence="5" id="KW-1003">Cell membrane</keyword>
<dbReference type="Gene3D" id="3.40.50.300">
    <property type="entry name" value="P-loop containing nucleotide triphosphate hydrolases"/>
    <property type="match status" value="1"/>
</dbReference>
<feature type="domain" description="AAA" evidence="18">
    <location>
        <begin position="266"/>
        <end position="404"/>
    </location>
</feature>
<evidence type="ECO:0000256" key="4">
    <source>
        <dbReference type="ARBA" id="ARBA00011903"/>
    </source>
</evidence>
<dbReference type="CDD" id="cd05387">
    <property type="entry name" value="BY-kinase"/>
    <property type="match status" value="1"/>
</dbReference>
<sequence>MELTLLDYLSLLRKYWRSIAAITLVAISLAATYCLLVQPTYTSKASLFFSVNSANSASDLNAGSSYAESQVQSFAKVARTDIVLQPVIDKLGLATTPGQLAEQVTVTVPTKTATLDLAVVTNSPDSAAQLADAISEQLVTTTIDQLSPPSPDGTKSVTATIITSAELPVIPTTPNTMRNLALGAMLGLLMGAGLAIVRDMLNLSIHSERDIERVTEIPVIGVVPEDDDAVRNPLVLHADPHSQRAEAYRSLRTNLQFLGLDRGKRSIVVTSSVPGEGKTTTAINTASTLAAAGERVLLIDADLRRPKVARYLSVEGGVGLTTVLIGEAQLGDVVQPCGVNDLHVVAAGALPPNPAELLGLPQMQQLLAEASRRYDTVIIDAPPLLPVTDAAVLSRITDGTLVVVGSSIARRPELAKALEALERVDTRILGLLLTRARGHDAGHYRYDYSYQPTTRGQGPVIEQISDAHEPPARAARRSDSWAVVG</sequence>
<evidence type="ECO:0000256" key="6">
    <source>
        <dbReference type="ARBA" id="ARBA00022519"/>
    </source>
</evidence>
<evidence type="ECO:0000256" key="11">
    <source>
        <dbReference type="ARBA" id="ARBA00022840"/>
    </source>
</evidence>
<evidence type="ECO:0000256" key="9">
    <source>
        <dbReference type="ARBA" id="ARBA00022741"/>
    </source>
</evidence>
<keyword evidence="7" id="KW-0808">Transferase</keyword>
<evidence type="ECO:0000256" key="3">
    <source>
        <dbReference type="ARBA" id="ARBA00008883"/>
    </source>
</evidence>
<dbReference type="PANTHER" id="PTHR32309:SF13">
    <property type="entry name" value="FERRIC ENTEROBACTIN TRANSPORT PROTEIN FEPE"/>
    <property type="match status" value="1"/>
</dbReference>
<dbReference type="SUPFAM" id="SSF52540">
    <property type="entry name" value="P-loop containing nucleoside triphosphate hydrolases"/>
    <property type="match status" value="1"/>
</dbReference>
<dbReference type="Pfam" id="PF02706">
    <property type="entry name" value="Wzz"/>
    <property type="match status" value="1"/>
</dbReference>
<keyword evidence="8 16" id="KW-0812">Transmembrane</keyword>
<evidence type="ECO:0000256" key="12">
    <source>
        <dbReference type="ARBA" id="ARBA00022989"/>
    </source>
</evidence>
<keyword evidence="13 16" id="KW-0472">Membrane</keyword>
<dbReference type="FunFam" id="3.40.50.300:FF:000527">
    <property type="entry name" value="Tyrosine-protein kinase etk"/>
    <property type="match status" value="1"/>
</dbReference>
<keyword evidence="12 16" id="KW-1133">Transmembrane helix</keyword>
<protein>
    <recommendedName>
        <fullName evidence="4">non-specific protein-tyrosine kinase</fullName>
        <ecNumber evidence="4">2.7.10.2</ecNumber>
    </recommendedName>
</protein>